<sequence length="80" mass="9056">MAFSFSCIPAFAKVCPMKPSSKEGDEPFSNPKAKEEGKEKKKQEKEVNKEKHQGRKKKSNLDQAASMAPYFPFHSRPGLR</sequence>
<reference evidence="2" key="2">
    <citation type="submission" date="2019-07" db="EMBL/GenBank/DDBJ databases">
        <authorList>
            <person name="Yang Y."/>
            <person name="Bocs S."/>
            <person name="Baudouin L."/>
        </authorList>
    </citation>
    <scope>NUCLEOTIDE SEQUENCE</scope>
    <source>
        <tissue evidence="2">Spear leaf of Hainan Tall coconut</tissue>
    </source>
</reference>
<feature type="region of interest" description="Disordered" evidence="1">
    <location>
        <begin position="15"/>
        <end position="80"/>
    </location>
</feature>
<keyword evidence="4" id="KW-1185">Reference proteome</keyword>
<name>A0A8K0IX96_COCNU</name>
<dbReference type="EMBL" id="CM017886">
    <property type="protein sequence ID" value="KAG1369982.1"/>
    <property type="molecule type" value="Genomic_DNA"/>
</dbReference>
<comment type="caution">
    <text evidence="2">The sequence shown here is derived from an EMBL/GenBank/DDBJ whole genome shotgun (WGS) entry which is preliminary data.</text>
</comment>
<evidence type="ECO:0000313" key="3">
    <source>
        <dbReference type="EMBL" id="KAG1369982.1"/>
    </source>
</evidence>
<evidence type="ECO:0000313" key="2">
    <source>
        <dbReference type="EMBL" id="KAG1369981.1"/>
    </source>
</evidence>
<reference evidence="2" key="1">
    <citation type="journal article" date="2017" name="Gigascience">
        <title>The genome draft of coconut (Cocos nucifera).</title>
        <authorList>
            <person name="Xiao Y."/>
            <person name="Xu P."/>
            <person name="Fan H."/>
            <person name="Baudouin L."/>
            <person name="Xia W."/>
            <person name="Bocs S."/>
            <person name="Xu J."/>
            <person name="Li Q."/>
            <person name="Guo A."/>
            <person name="Zhou L."/>
            <person name="Li J."/>
            <person name="Wu Y."/>
            <person name="Ma Z."/>
            <person name="Armero A."/>
            <person name="Issali A.E."/>
            <person name="Liu N."/>
            <person name="Peng M."/>
            <person name="Yang Y."/>
        </authorList>
    </citation>
    <scope>NUCLEOTIDE SEQUENCE</scope>
    <source>
        <tissue evidence="2">Spear leaf of Hainan Tall coconut</tissue>
    </source>
</reference>
<organism evidence="2 4">
    <name type="scientific">Cocos nucifera</name>
    <name type="common">Coconut palm</name>
    <dbReference type="NCBI Taxonomy" id="13894"/>
    <lineage>
        <taxon>Eukaryota</taxon>
        <taxon>Viridiplantae</taxon>
        <taxon>Streptophyta</taxon>
        <taxon>Embryophyta</taxon>
        <taxon>Tracheophyta</taxon>
        <taxon>Spermatophyta</taxon>
        <taxon>Magnoliopsida</taxon>
        <taxon>Liliopsida</taxon>
        <taxon>Arecaceae</taxon>
        <taxon>Arecoideae</taxon>
        <taxon>Cocoseae</taxon>
        <taxon>Attaleinae</taxon>
        <taxon>Cocos</taxon>
    </lineage>
</organism>
<evidence type="ECO:0000256" key="1">
    <source>
        <dbReference type="SAM" id="MobiDB-lite"/>
    </source>
</evidence>
<dbReference type="Proteomes" id="UP000797356">
    <property type="component" value="Chromosome 15"/>
</dbReference>
<dbReference type="OrthoDB" id="803297at2759"/>
<evidence type="ECO:0000313" key="4">
    <source>
        <dbReference type="Proteomes" id="UP000797356"/>
    </source>
</evidence>
<dbReference type="EMBL" id="CM017886">
    <property type="protein sequence ID" value="KAG1369981.1"/>
    <property type="molecule type" value="Genomic_DNA"/>
</dbReference>
<gene>
    <name evidence="2" type="ORF">COCNU_15G003470</name>
    <name evidence="3" type="ORF">COCNU_15G003480</name>
</gene>
<accession>A0A8K0IX96</accession>
<feature type="compositionally biased region" description="Basic and acidic residues" evidence="1">
    <location>
        <begin position="32"/>
        <end position="51"/>
    </location>
</feature>
<proteinExistence type="predicted"/>
<protein>
    <submittedName>
        <fullName evidence="2">Uncharacterized protein</fullName>
    </submittedName>
</protein>
<dbReference type="AlphaFoldDB" id="A0A8K0IX96"/>